<dbReference type="Gene3D" id="1.10.10.60">
    <property type="entry name" value="Homeodomain-like"/>
    <property type="match status" value="1"/>
</dbReference>
<keyword evidence="7" id="KW-1185">Reference proteome</keyword>
<dbReference type="InterPro" id="IPR001647">
    <property type="entry name" value="HTH_TetR"/>
</dbReference>
<dbReference type="Gene3D" id="1.10.357.10">
    <property type="entry name" value="Tetracycline Repressor, domain 2"/>
    <property type="match status" value="1"/>
</dbReference>
<feature type="domain" description="HTH tetR-type" evidence="5">
    <location>
        <begin position="30"/>
        <end position="90"/>
    </location>
</feature>
<dbReference type="GO" id="GO:0000976">
    <property type="term" value="F:transcription cis-regulatory region binding"/>
    <property type="evidence" value="ECO:0007669"/>
    <property type="project" value="TreeGrafter"/>
</dbReference>
<comment type="caution">
    <text evidence="6">The sequence shown here is derived from an EMBL/GenBank/DDBJ whole genome shotgun (WGS) entry which is preliminary data.</text>
</comment>
<dbReference type="Pfam" id="PF17754">
    <property type="entry name" value="TetR_C_14"/>
    <property type="match status" value="1"/>
</dbReference>
<organism evidence="6 7">
    <name type="scientific">Planotetraspora thailandica</name>
    <dbReference type="NCBI Taxonomy" id="487172"/>
    <lineage>
        <taxon>Bacteria</taxon>
        <taxon>Bacillati</taxon>
        <taxon>Actinomycetota</taxon>
        <taxon>Actinomycetes</taxon>
        <taxon>Streptosporangiales</taxon>
        <taxon>Streptosporangiaceae</taxon>
        <taxon>Planotetraspora</taxon>
    </lineage>
</organism>
<keyword evidence="2 4" id="KW-0238">DNA-binding</keyword>
<dbReference type="RefSeq" id="WP_203942200.1">
    <property type="nucleotide sequence ID" value="NZ_BOOR01000004.1"/>
</dbReference>
<dbReference type="PANTHER" id="PTHR30055:SF238">
    <property type="entry name" value="MYCOFACTOCIN BIOSYNTHESIS TRANSCRIPTIONAL REGULATOR MFTR-RELATED"/>
    <property type="match status" value="1"/>
</dbReference>
<evidence type="ECO:0000256" key="1">
    <source>
        <dbReference type="ARBA" id="ARBA00023015"/>
    </source>
</evidence>
<proteinExistence type="predicted"/>
<dbReference type="InterPro" id="IPR023772">
    <property type="entry name" value="DNA-bd_HTH_TetR-type_CS"/>
</dbReference>
<feature type="DNA-binding region" description="H-T-H motif" evidence="4">
    <location>
        <begin position="53"/>
        <end position="72"/>
    </location>
</feature>
<dbReference type="Proteomes" id="UP000605992">
    <property type="component" value="Unassembled WGS sequence"/>
</dbReference>
<dbReference type="EMBL" id="BOOR01000004">
    <property type="protein sequence ID" value="GII51873.1"/>
    <property type="molecule type" value="Genomic_DNA"/>
</dbReference>
<dbReference type="GO" id="GO:0003700">
    <property type="term" value="F:DNA-binding transcription factor activity"/>
    <property type="evidence" value="ECO:0007669"/>
    <property type="project" value="TreeGrafter"/>
</dbReference>
<dbReference type="PRINTS" id="PR00455">
    <property type="entry name" value="HTHTETR"/>
</dbReference>
<name>A0A8J3XWM3_9ACTN</name>
<dbReference type="InterPro" id="IPR009057">
    <property type="entry name" value="Homeodomain-like_sf"/>
</dbReference>
<dbReference type="PROSITE" id="PS50977">
    <property type="entry name" value="HTH_TETR_2"/>
    <property type="match status" value="1"/>
</dbReference>
<dbReference type="AlphaFoldDB" id="A0A8J3XWM3"/>
<protein>
    <submittedName>
        <fullName evidence="6">TetR family transcriptional regulator</fullName>
    </submittedName>
</protein>
<dbReference type="InterPro" id="IPR041347">
    <property type="entry name" value="MftR_C"/>
</dbReference>
<evidence type="ECO:0000256" key="4">
    <source>
        <dbReference type="PROSITE-ProRule" id="PRU00335"/>
    </source>
</evidence>
<keyword evidence="3" id="KW-0804">Transcription</keyword>
<evidence type="ECO:0000313" key="6">
    <source>
        <dbReference type="EMBL" id="GII51873.1"/>
    </source>
</evidence>
<dbReference type="Pfam" id="PF00440">
    <property type="entry name" value="TetR_N"/>
    <property type="match status" value="1"/>
</dbReference>
<evidence type="ECO:0000313" key="7">
    <source>
        <dbReference type="Proteomes" id="UP000605992"/>
    </source>
</evidence>
<dbReference type="PROSITE" id="PS01081">
    <property type="entry name" value="HTH_TETR_1"/>
    <property type="match status" value="1"/>
</dbReference>
<keyword evidence="1" id="KW-0805">Transcription regulation</keyword>
<sequence length="224" mass="24489">MALNANIGIVHYHCGVMVDSQPGLRERARRAIQKEITEAAQQLFVDRGYEATTIDDIAEAAGLSRRSVFRYFSSKEDIIVGKFAFIGETIVAILRDRPLDEAVWRSLRLGLDVLVPYVDDPDKQDMAESMQRIVFASPALLASYLEKLERIQIACDHVLRDRAAARGAPVAPADPRPRAVVGAAFSCLLAAQHSWLADSGRQAFAACLDAAMTALAPVEPQPDS</sequence>
<evidence type="ECO:0000256" key="2">
    <source>
        <dbReference type="ARBA" id="ARBA00023125"/>
    </source>
</evidence>
<evidence type="ECO:0000259" key="5">
    <source>
        <dbReference type="PROSITE" id="PS50977"/>
    </source>
</evidence>
<dbReference type="PANTHER" id="PTHR30055">
    <property type="entry name" value="HTH-TYPE TRANSCRIPTIONAL REGULATOR RUTR"/>
    <property type="match status" value="1"/>
</dbReference>
<evidence type="ECO:0000256" key="3">
    <source>
        <dbReference type="ARBA" id="ARBA00023163"/>
    </source>
</evidence>
<gene>
    <name evidence="6" type="ORF">Pth03_02620</name>
</gene>
<dbReference type="InterPro" id="IPR050109">
    <property type="entry name" value="HTH-type_TetR-like_transc_reg"/>
</dbReference>
<accession>A0A8J3XWM3</accession>
<reference evidence="6" key="1">
    <citation type="submission" date="2021-01" db="EMBL/GenBank/DDBJ databases">
        <title>Whole genome shotgun sequence of Planotetraspora thailandica NBRC 104271.</title>
        <authorList>
            <person name="Komaki H."/>
            <person name="Tamura T."/>
        </authorList>
    </citation>
    <scope>NUCLEOTIDE SEQUENCE</scope>
    <source>
        <strain evidence="6">NBRC 104271</strain>
    </source>
</reference>
<dbReference type="SUPFAM" id="SSF46689">
    <property type="entry name" value="Homeodomain-like"/>
    <property type="match status" value="1"/>
</dbReference>